<sequence length="98" mass="10975">MKKKQYIPLGENVLVLSETEEDSGSVLIMPKANDDNSTRKGRVLCVGADAKFTKEDDVVIFKKWGGSEVFLEEYNDTSRDQKCFVVKESDILVKEGGK</sequence>
<comment type="function">
    <text evidence="3">Together with the chaperonin GroEL, plays an essential role in assisting protein folding. The GroEL-GroES system forms a nano-cage that allows encapsulation of the non-native substrate proteins and provides a physical environment optimized to promote and accelerate protein folding. GroES binds to the apical surface of the GroEL ring, thereby capping the opening of the GroEL channel.</text>
</comment>
<dbReference type="SUPFAM" id="SSF50129">
    <property type="entry name" value="GroES-like"/>
    <property type="match status" value="1"/>
</dbReference>
<evidence type="ECO:0000256" key="2">
    <source>
        <dbReference type="ARBA" id="ARBA00023186"/>
    </source>
</evidence>
<dbReference type="InterPro" id="IPR020818">
    <property type="entry name" value="Chaperonin_GroES"/>
</dbReference>
<dbReference type="Gene3D" id="2.30.33.40">
    <property type="entry name" value="GroES chaperonin"/>
    <property type="match status" value="1"/>
</dbReference>
<organism evidence="4 5">
    <name type="scientific">Candidatus Xenolissoclinum pacificiensis L6</name>
    <dbReference type="NCBI Taxonomy" id="1401685"/>
    <lineage>
        <taxon>Bacteria</taxon>
        <taxon>Pseudomonadati</taxon>
        <taxon>Pseudomonadota</taxon>
        <taxon>Alphaproteobacteria</taxon>
        <taxon>Rickettsiales</taxon>
        <taxon>Anaplasmataceae</taxon>
        <taxon>Candidatus Xenolissoclinum</taxon>
    </lineage>
</organism>
<reference evidence="4 5" key="1">
    <citation type="journal article" date="2013" name="PLoS ONE">
        <title>Bacterial endosymbiosis in a chordate host: long-term co-evolution and conservation of secondary metabolism.</title>
        <authorList>
            <person name="Kwan J.C."/>
            <person name="Schmidt E.W."/>
        </authorList>
    </citation>
    <scope>NUCLEOTIDE SEQUENCE [LARGE SCALE GENOMIC DNA]</scope>
    <source>
        <strain evidence="5">L6</strain>
    </source>
</reference>
<evidence type="ECO:0000313" key="4">
    <source>
        <dbReference type="EMBL" id="ETO91540.1"/>
    </source>
</evidence>
<dbReference type="CDD" id="cd00320">
    <property type="entry name" value="cpn10"/>
    <property type="match status" value="1"/>
</dbReference>
<dbReference type="InterPro" id="IPR011032">
    <property type="entry name" value="GroES-like_sf"/>
</dbReference>
<evidence type="ECO:0000313" key="5">
    <source>
        <dbReference type="Proteomes" id="UP000018951"/>
    </source>
</evidence>
<comment type="subunit">
    <text evidence="3">Heptamer of 7 subunits arranged in a ring.</text>
</comment>
<evidence type="ECO:0000256" key="3">
    <source>
        <dbReference type="RuleBase" id="RU000535"/>
    </source>
</evidence>
<dbReference type="Pfam" id="PF00166">
    <property type="entry name" value="Cpn10"/>
    <property type="match status" value="1"/>
</dbReference>
<dbReference type="PRINTS" id="PR00297">
    <property type="entry name" value="CHAPERONIN10"/>
</dbReference>
<name>W2V0A4_9RICK</name>
<evidence type="ECO:0000256" key="1">
    <source>
        <dbReference type="ARBA" id="ARBA00006975"/>
    </source>
</evidence>
<dbReference type="GO" id="GO:0005524">
    <property type="term" value="F:ATP binding"/>
    <property type="evidence" value="ECO:0007669"/>
    <property type="project" value="InterPro"/>
</dbReference>
<dbReference type="SMART" id="SM00883">
    <property type="entry name" value="Cpn10"/>
    <property type="match status" value="1"/>
</dbReference>
<comment type="caution">
    <text evidence="4">The sequence shown here is derived from an EMBL/GenBank/DDBJ whole genome shotgun (WGS) entry which is preliminary data.</text>
</comment>
<keyword evidence="5" id="KW-1185">Reference proteome</keyword>
<gene>
    <name evidence="4" type="ORF">P857_193</name>
</gene>
<comment type="similarity">
    <text evidence="1 3">Belongs to the GroES chaperonin family.</text>
</comment>
<protein>
    <recommendedName>
        <fullName evidence="3">10 kDa chaperonin</fullName>
    </recommendedName>
</protein>
<dbReference type="AlphaFoldDB" id="W2V0A4"/>
<proteinExistence type="inferred from homology"/>
<dbReference type="EMBL" id="AXCJ01000003">
    <property type="protein sequence ID" value="ETO91540.1"/>
    <property type="molecule type" value="Genomic_DNA"/>
</dbReference>
<keyword evidence="2 3" id="KW-0143">Chaperone</keyword>
<dbReference type="Proteomes" id="UP000018951">
    <property type="component" value="Unassembled WGS sequence"/>
</dbReference>
<dbReference type="InterPro" id="IPR037124">
    <property type="entry name" value="Chaperonin_GroES_sf"/>
</dbReference>
<accession>W2V0A4</accession>
<dbReference type="GO" id="GO:0044183">
    <property type="term" value="F:protein folding chaperone"/>
    <property type="evidence" value="ECO:0007669"/>
    <property type="project" value="InterPro"/>
</dbReference>